<evidence type="ECO:0000256" key="7">
    <source>
        <dbReference type="SAM" id="Phobius"/>
    </source>
</evidence>
<dbReference type="Pfam" id="PF20684">
    <property type="entry name" value="Fung_rhodopsin"/>
    <property type="match status" value="1"/>
</dbReference>
<evidence type="ECO:0000313" key="9">
    <source>
        <dbReference type="EMBL" id="KAF1850087.1"/>
    </source>
</evidence>
<comment type="caution">
    <text evidence="9">The sequence shown here is derived from an EMBL/GenBank/DDBJ whole genome shotgun (WGS) entry which is preliminary data.</text>
</comment>
<feature type="compositionally biased region" description="Polar residues" evidence="6">
    <location>
        <begin position="393"/>
        <end position="417"/>
    </location>
</feature>
<evidence type="ECO:0000256" key="5">
    <source>
        <dbReference type="ARBA" id="ARBA00038359"/>
    </source>
</evidence>
<evidence type="ECO:0000313" key="10">
    <source>
        <dbReference type="Proteomes" id="UP000800039"/>
    </source>
</evidence>
<keyword evidence="10" id="KW-1185">Reference proteome</keyword>
<accession>A0A9P4LD72</accession>
<feature type="transmembrane region" description="Helical" evidence="7">
    <location>
        <begin position="61"/>
        <end position="82"/>
    </location>
</feature>
<feature type="domain" description="Rhodopsin" evidence="8">
    <location>
        <begin position="45"/>
        <end position="301"/>
    </location>
</feature>
<evidence type="ECO:0000256" key="3">
    <source>
        <dbReference type="ARBA" id="ARBA00022989"/>
    </source>
</evidence>
<feature type="transmembrane region" description="Helical" evidence="7">
    <location>
        <begin position="234"/>
        <end position="256"/>
    </location>
</feature>
<protein>
    <recommendedName>
        <fullName evidence="8">Rhodopsin domain-containing protein</fullName>
    </recommendedName>
</protein>
<dbReference type="PANTHER" id="PTHR33048">
    <property type="entry name" value="PTH11-LIKE INTEGRAL MEMBRANE PROTEIN (AFU_ORTHOLOGUE AFUA_5G11245)"/>
    <property type="match status" value="1"/>
</dbReference>
<dbReference type="OrthoDB" id="61113at2759"/>
<evidence type="ECO:0000256" key="6">
    <source>
        <dbReference type="SAM" id="MobiDB-lite"/>
    </source>
</evidence>
<dbReference type="AlphaFoldDB" id="A0A9P4LD72"/>
<name>A0A9P4LD72_9PLEO</name>
<keyword evidence="3 7" id="KW-1133">Transmembrane helix</keyword>
<dbReference type="InterPro" id="IPR052337">
    <property type="entry name" value="SAT4-like"/>
</dbReference>
<feature type="transmembrane region" description="Helical" evidence="7">
    <location>
        <begin position="276"/>
        <end position="298"/>
    </location>
</feature>
<feature type="transmembrane region" description="Helical" evidence="7">
    <location>
        <begin position="28"/>
        <end position="49"/>
    </location>
</feature>
<comment type="subcellular location">
    <subcellularLocation>
        <location evidence="1">Membrane</location>
        <topology evidence="1">Multi-pass membrane protein</topology>
    </subcellularLocation>
</comment>
<gene>
    <name evidence="9" type="ORF">K460DRAFT_372457</name>
</gene>
<feature type="transmembrane region" description="Helical" evidence="7">
    <location>
        <begin position="108"/>
        <end position="127"/>
    </location>
</feature>
<reference evidence="9" key="1">
    <citation type="submission" date="2020-01" db="EMBL/GenBank/DDBJ databases">
        <authorList>
            <consortium name="DOE Joint Genome Institute"/>
            <person name="Haridas S."/>
            <person name="Albert R."/>
            <person name="Binder M."/>
            <person name="Bloem J."/>
            <person name="Labutti K."/>
            <person name="Salamov A."/>
            <person name="Andreopoulos B."/>
            <person name="Baker S.E."/>
            <person name="Barry K."/>
            <person name="Bills G."/>
            <person name="Bluhm B.H."/>
            <person name="Cannon C."/>
            <person name="Castanera R."/>
            <person name="Culley D.E."/>
            <person name="Daum C."/>
            <person name="Ezra D."/>
            <person name="Gonzalez J.B."/>
            <person name="Henrissat B."/>
            <person name="Kuo A."/>
            <person name="Liang C."/>
            <person name="Lipzen A."/>
            <person name="Lutzoni F."/>
            <person name="Magnuson J."/>
            <person name="Mondo S."/>
            <person name="Nolan M."/>
            <person name="Ohm R."/>
            <person name="Pangilinan J."/>
            <person name="Park H.-J."/>
            <person name="Ramirez L."/>
            <person name="Alfaro M."/>
            <person name="Sun H."/>
            <person name="Tritt A."/>
            <person name="Yoshinaga Y."/>
            <person name="Zwiers L.-H."/>
            <person name="Turgeon B.G."/>
            <person name="Goodwin S.B."/>
            <person name="Spatafora J.W."/>
            <person name="Crous P.W."/>
            <person name="Grigoriev I.V."/>
        </authorList>
    </citation>
    <scope>NUCLEOTIDE SEQUENCE</scope>
    <source>
        <strain evidence="9">CBS 394.84</strain>
    </source>
</reference>
<dbReference type="GeneID" id="63851760"/>
<evidence type="ECO:0000256" key="1">
    <source>
        <dbReference type="ARBA" id="ARBA00004141"/>
    </source>
</evidence>
<dbReference type="Proteomes" id="UP000800039">
    <property type="component" value="Unassembled WGS sequence"/>
</dbReference>
<evidence type="ECO:0000256" key="4">
    <source>
        <dbReference type="ARBA" id="ARBA00023136"/>
    </source>
</evidence>
<dbReference type="GO" id="GO:0016020">
    <property type="term" value="C:membrane"/>
    <property type="evidence" value="ECO:0007669"/>
    <property type="project" value="UniProtKB-SubCell"/>
</dbReference>
<feature type="transmembrane region" description="Helical" evidence="7">
    <location>
        <begin position="148"/>
        <end position="169"/>
    </location>
</feature>
<feature type="region of interest" description="Disordered" evidence="6">
    <location>
        <begin position="365"/>
        <end position="417"/>
    </location>
</feature>
<keyword evidence="2 7" id="KW-0812">Transmembrane</keyword>
<dbReference type="EMBL" id="ML976614">
    <property type="protein sequence ID" value="KAF1850087.1"/>
    <property type="molecule type" value="Genomic_DNA"/>
</dbReference>
<feature type="transmembrane region" description="Helical" evidence="7">
    <location>
        <begin position="197"/>
        <end position="222"/>
    </location>
</feature>
<evidence type="ECO:0000256" key="2">
    <source>
        <dbReference type="ARBA" id="ARBA00022692"/>
    </source>
</evidence>
<comment type="similarity">
    <text evidence="5">Belongs to the SAT4 family.</text>
</comment>
<proteinExistence type="inferred from homology"/>
<dbReference type="RefSeq" id="XP_040792650.1">
    <property type="nucleotide sequence ID" value="XM_040934509.1"/>
</dbReference>
<sequence>MTDTNRIPFPKSHPDNANLPTANQPATLLAITISFLSVAVLAISLRLWVRIRDRLWGWDDAFVLFAGTASLIGDVLVCLMPGDGLGLHLWTLDKEHLMSYFKHIYTTNTVYCASATFIKLSILFQYLRLFAEHASPTNIAPYRLARRLTWSLIVFISLWGLTFSLLALFSCNPVAKNWDASLAGKCIGWGTKKPEKFFAMFLGHSVSNMLLDVIVLALPVPFLSTLRLAGKSKAGLITLFTLGCIVGAVAVGRMVALSFNRAGTVPILDMSYHTPIVYVFAVLEVNIAIIAASVPIFWPAIMTLAANKIFVVNEIEIHVEEASRNSFDSRQGIGLVDQAAWNKDDRKDGLGKRTSKMNVVARTYDRTTSRCHQHKQSNASSLGRPRGADFGPRSSQDSQRCLHQTATNDHGSSRGSLTRSEWGDWFLEADKDVAGGRTTTTVERTEIPFEHIKAFDNRQGRL</sequence>
<evidence type="ECO:0000259" key="8">
    <source>
        <dbReference type="Pfam" id="PF20684"/>
    </source>
</evidence>
<organism evidence="9 10">
    <name type="scientific">Cucurbitaria berberidis CBS 394.84</name>
    <dbReference type="NCBI Taxonomy" id="1168544"/>
    <lineage>
        <taxon>Eukaryota</taxon>
        <taxon>Fungi</taxon>
        <taxon>Dikarya</taxon>
        <taxon>Ascomycota</taxon>
        <taxon>Pezizomycotina</taxon>
        <taxon>Dothideomycetes</taxon>
        <taxon>Pleosporomycetidae</taxon>
        <taxon>Pleosporales</taxon>
        <taxon>Pleosporineae</taxon>
        <taxon>Cucurbitariaceae</taxon>
        <taxon>Cucurbitaria</taxon>
    </lineage>
</organism>
<keyword evidence="4 7" id="KW-0472">Membrane</keyword>
<dbReference type="PANTHER" id="PTHR33048:SF47">
    <property type="entry name" value="INTEGRAL MEMBRANE PROTEIN-RELATED"/>
    <property type="match status" value="1"/>
</dbReference>
<dbReference type="InterPro" id="IPR049326">
    <property type="entry name" value="Rhodopsin_dom_fungi"/>
</dbReference>